<name>A0A538TXR3_UNCEI</name>
<feature type="region of interest" description="Disordered" evidence="1">
    <location>
        <begin position="157"/>
        <end position="207"/>
    </location>
</feature>
<dbReference type="Proteomes" id="UP000319836">
    <property type="component" value="Unassembled WGS sequence"/>
</dbReference>
<accession>A0A538TXR3</accession>
<evidence type="ECO:0000313" key="2">
    <source>
        <dbReference type="EMBL" id="TMQ68434.1"/>
    </source>
</evidence>
<dbReference type="Gene3D" id="1.25.10.10">
    <property type="entry name" value="Leucine-rich Repeat Variant"/>
    <property type="match status" value="1"/>
</dbReference>
<comment type="caution">
    <text evidence="2">The sequence shown here is derived from an EMBL/GenBank/DDBJ whole genome shotgun (WGS) entry which is preliminary data.</text>
</comment>
<proteinExistence type="predicted"/>
<dbReference type="Pfam" id="PF13646">
    <property type="entry name" value="HEAT_2"/>
    <property type="match status" value="1"/>
</dbReference>
<dbReference type="InterPro" id="IPR011989">
    <property type="entry name" value="ARM-like"/>
</dbReference>
<evidence type="ECO:0000256" key="1">
    <source>
        <dbReference type="SAM" id="MobiDB-lite"/>
    </source>
</evidence>
<dbReference type="EMBL" id="VBPA01000402">
    <property type="protein sequence ID" value="TMQ68434.1"/>
    <property type="molecule type" value="Genomic_DNA"/>
</dbReference>
<organism evidence="2 3">
    <name type="scientific">Eiseniibacteriota bacterium</name>
    <dbReference type="NCBI Taxonomy" id="2212470"/>
    <lineage>
        <taxon>Bacteria</taxon>
        <taxon>Candidatus Eiseniibacteriota</taxon>
    </lineage>
</organism>
<dbReference type="InterPro" id="IPR016024">
    <property type="entry name" value="ARM-type_fold"/>
</dbReference>
<protein>
    <submittedName>
        <fullName evidence="2">HEAT repeat domain-containing protein</fullName>
    </submittedName>
</protein>
<evidence type="ECO:0000313" key="3">
    <source>
        <dbReference type="Proteomes" id="UP000319836"/>
    </source>
</evidence>
<dbReference type="AlphaFoldDB" id="A0A538TXR3"/>
<sequence length="573" mass="62770">MSTDAHTAPESPSRALEAAAKAVTGWVNQFGRTLKTCRLYDGNNPTVIRFREELFAALTRLLEEHGTFTLKFSPEDVLFEDLSLYPARSRDDNLALPFHRDGIRGLTFSPGIVERELDVLLDAVLQVSGQNFGQDDLVTLLWEASLEHVEVDYVPSDGDIGGSEVTSADAGGVVPWPQADSESEPEEEAPTPVAMETDGPGTRSDDWTTGELTVEIEAGFAELDGMSAWEVERFQREFTAEHEVSPTTTALAIIRAALSSDATSEDRSEIQQITPRLLRLALSKGAWLEAREAIELLRGDGGVALANLVQEMLQPISIATTVEHLDQQEAQSMLDFIEFAKALGDPGIDLLNGVLGESQQRRNRRFLAEAIAGLCKETPERLAPYLGDRRWYVVRNIVHILGWIGGNGIVGMLRAALKHPEPRVRYEVVAALGQVEPAAARPVLIKLLENADTRLFCAVLHQLSAERDPTVARLLLAQLQDPNFETRPAEERRAVYSTLGAVGGDESVSDLEAELLQGNWFARGQEAHRQAIARVLARIGSEAARMVLQRGALSKRGPVRKACEDAMSGWSTS</sequence>
<reference evidence="2 3" key="1">
    <citation type="journal article" date="2019" name="Nat. Microbiol.">
        <title>Mediterranean grassland soil C-N compound turnover is dependent on rainfall and depth, and is mediated by genomically divergent microorganisms.</title>
        <authorList>
            <person name="Diamond S."/>
            <person name="Andeer P.F."/>
            <person name="Li Z."/>
            <person name="Crits-Christoph A."/>
            <person name="Burstein D."/>
            <person name="Anantharaman K."/>
            <person name="Lane K.R."/>
            <person name="Thomas B.C."/>
            <person name="Pan C."/>
            <person name="Northen T.R."/>
            <person name="Banfield J.F."/>
        </authorList>
    </citation>
    <scope>NUCLEOTIDE SEQUENCE [LARGE SCALE GENOMIC DNA]</scope>
    <source>
        <strain evidence="2">WS_10</strain>
    </source>
</reference>
<dbReference type="SMART" id="SM00567">
    <property type="entry name" value="EZ_HEAT"/>
    <property type="match status" value="4"/>
</dbReference>
<dbReference type="InterPro" id="IPR004155">
    <property type="entry name" value="PBS_lyase_HEAT"/>
</dbReference>
<gene>
    <name evidence="2" type="ORF">E6K80_14215</name>
</gene>
<dbReference type="SUPFAM" id="SSF48371">
    <property type="entry name" value="ARM repeat"/>
    <property type="match status" value="1"/>
</dbReference>